<sequence>MLDFSRERDAMVDSQVHTADVTERRLLKAMRTLPRETFLPKSKQAIAYADCEVEAASGRWMMRPRELAMLIQAADIGDKDLVLNIASGRGYAAAVLSRLAETVVGVEADDKLVEKASLALSDAGCDNAVVIKGDPHAGAAGQGPYDVIFVEGAVEETPRAWFDQLKDGGRLAVVARKGPVGKATIYTRSGDSIGHRVVFDATPRLIPGFEREPGFVF</sequence>
<dbReference type="InterPro" id="IPR000682">
    <property type="entry name" value="PCMT"/>
</dbReference>
<dbReference type="InterPro" id="IPR029063">
    <property type="entry name" value="SAM-dependent_MTases_sf"/>
</dbReference>
<organism evidence="4 5">
    <name type="scientific">Hyphobacterium lacteum</name>
    <dbReference type="NCBI Taxonomy" id="3116575"/>
    <lineage>
        <taxon>Bacteria</taxon>
        <taxon>Pseudomonadati</taxon>
        <taxon>Pseudomonadota</taxon>
        <taxon>Alphaproteobacteria</taxon>
        <taxon>Maricaulales</taxon>
        <taxon>Maricaulaceae</taxon>
        <taxon>Hyphobacterium</taxon>
    </lineage>
</organism>
<dbReference type="RefSeq" id="WP_330199786.1">
    <property type="nucleotide sequence ID" value="NZ_JAZDRP010000009.1"/>
</dbReference>
<accession>A0ABU7LT96</accession>
<dbReference type="Gene3D" id="3.40.50.150">
    <property type="entry name" value="Vaccinia Virus protein VP39"/>
    <property type="match status" value="1"/>
</dbReference>
<dbReference type="PANTHER" id="PTHR11579:SF18">
    <property type="entry name" value="PROTEIN-L-ISOASPARTATE O-METHYLTRANSFERASE"/>
    <property type="match status" value="1"/>
</dbReference>
<dbReference type="Pfam" id="PF01135">
    <property type="entry name" value="PCMT"/>
    <property type="match status" value="1"/>
</dbReference>
<name>A0ABU7LT96_9PROT</name>
<comment type="caution">
    <text evidence="4">The sequence shown here is derived from an EMBL/GenBank/DDBJ whole genome shotgun (WGS) entry which is preliminary data.</text>
</comment>
<protein>
    <recommendedName>
        <fullName evidence="2">Protein-L-isoaspartate O-methyltransferase</fullName>
    </recommendedName>
    <alternativeName>
        <fullName evidence="3">Protein L-isoaspartyl methyltransferase</fullName>
    </alternativeName>
</protein>
<dbReference type="Proteomes" id="UP001354971">
    <property type="component" value="Unassembled WGS sequence"/>
</dbReference>
<evidence type="ECO:0000256" key="3">
    <source>
        <dbReference type="ARBA" id="ARBA00030757"/>
    </source>
</evidence>
<keyword evidence="5" id="KW-1185">Reference proteome</keyword>
<evidence type="ECO:0000313" key="4">
    <source>
        <dbReference type="EMBL" id="MEE2527122.1"/>
    </source>
</evidence>
<dbReference type="EMBL" id="JAZDRP010000009">
    <property type="protein sequence ID" value="MEE2527122.1"/>
    <property type="molecule type" value="Genomic_DNA"/>
</dbReference>
<comment type="similarity">
    <text evidence="1">Belongs to the methyltransferase superfamily. L-isoaspartyl/D-aspartyl protein methyltransferase family.</text>
</comment>
<gene>
    <name evidence="4" type="ORF">V0U79_12160</name>
</gene>
<proteinExistence type="inferred from homology"/>
<evidence type="ECO:0000256" key="2">
    <source>
        <dbReference type="ARBA" id="ARBA00013346"/>
    </source>
</evidence>
<dbReference type="CDD" id="cd02440">
    <property type="entry name" value="AdoMet_MTases"/>
    <property type="match status" value="1"/>
</dbReference>
<reference evidence="4 5" key="1">
    <citation type="submission" date="2024-01" db="EMBL/GenBank/DDBJ databases">
        <title>Hyphobacterium bacterium isolated from marine sediment.</title>
        <authorList>
            <person name="Zhao S."/>
        </authorList>
    </citation>
    <scope>NUCLEOTIDE SEQUENCE [LARGE SCALE GENOMIC DNA]</scope>
    <source>
        <strain evidence="5">HN65</strain>
    </source>
</reference>
<evidence type="ECO:0000256" key="1">
    <source>
        <dbReference type="ARBA" id="ARBA00005369"/>
    </source>
</evidence>
<dbReference type="PANTHER" id="PTHR11579">
    <property type="entry name" value="PROTEIN-L-ISOASPARTATE O-METHYLTRANSFERASE"/>
    <property type="match status" value="1"/>
</dbReference>
<evidence type="ECO:0000313" key="5">
    <source>
        <dbReference type="Proteomes" id="UP001354971"/>
    </source>
</evidence>
<dbReference type="SUPFAM" id="SSF53335">
    <property type="entry name" value="S-adenosyl-L-methionine-dependent methyltransferases"/>
    <property type="match status" value="1"/>
</dbReference>